<dbReference type="PANTHER" id="PTHR47506">
    <property type="entry name" value="TRANSCRIPTIONAL REGULATORY PROTEIN"/>
    <property type="match status" value="1"/>
</dbReference>
<dbReference type="InterPro" id="IPR041479">
    <property type="entry name" value="TetR_CgmR_C"/>
</dbReference>
<dbReference type="SUPFAM" id="SSF46689">
    <property type="entry name" value="Homeodomain-like"/>
    <property type="match status" value="1"/>
</dbReference>
<dbReference type="SUPFAM" id="SSF48498">
    <property type="entry name" value="Tetracyclin repressor-like, C-terminal domain"/>
    <property type="match status" value="1"/>
</dbReference>
<evidence type="ECO:0000256" key="2">
    <source>
        <dbReference type="ARBA" id="ARBA00023125"/>
    </source>
</evidence>
<evidence type="ECO:0000256" key="1">
    <source>
        <dbReference type="ARBA" id="ARBA00023015"/>
    </source>
</evidence>
<dbReference type="InterPro" id="IPR036271">
    <property type="entry name" value="Tet_transcr_reg_TetR-rel_C_sf"/>
</dbReference>
<name>A0A1G9NQ86_9BACI</name>
<dbReference type="Gene3D" id="1.10.357.10">
    <property type="entry name" value="Tetracycline Repressor, domain 2"/>
    <property type="match status" value="1"/>
</dbReference>
<dbReference type="EMBL" id="FNHF01000001">
    <property type="protein sequence ID" value="SDL88559.1"/>
    <property type="molecule type" value="Genomic_DNA"/>
</dbReference>
<dbReference type="InterPro" id="IPR001647">
    <property type="entry name" value="HTH_TetR"/>
</dbReference>
<sequence length="233" mass="26627">MKMKEFSSLAKAIVERVVSVFGKEKRLARIKLYLKQNRPGSIVKGIKSDNQEEIFMGRHSRKVEILTAASKIVSERGIFNLTLEAVAEEAGISKGGLLYHFPSKEALVEGMVEHLTNNYREKIANNAEMDPEEKGQWVRAYVNVTFNQVYQNKDMNAGLLAAKAVNEKLLDPIRELYAEWQQEIEEDGIDPVKATIIRLASDGIWLAELFDIYHIEPEKKEEVYKTLLEWANE</sequence>
<keyword evidence="1" id="KW-0805">Transcription regulation</keyword>
<dbReference type="InterPro" id="IPR009057">
    <property type="entry name" value="Homeodomain-like_sf"/>
</dbReference>
<feature type="domain" description="HTH tetR-type" evidence="5">
    <location>
        <begin position="59"/>
        <end position="119"/>
    </location>
</feature>
<organism evidence="6 7">
    <name type="scientific">Sediminibacillus halophilus</name>
    <dbReference type="NCBI Taxonomy" id="482461"/>
    <lineage>
        <taxon>Bacteria</taxon>
        <taxon>Bacillati</taxon>
        <taxon>Bacillota</taxon>
        <taxon>Bacilli</taxon>
        <taxon>Bacillales</taxon>
        <taxon>Bacillaceae</taxon>
        <taxon>Sediminibacillus</taxon>
    </lineage>
</organism>
<feature type="DNA-binding region" description="H-T-H motif" evidence="4">
    <location>
        <begin position="82"/>
        <end position="101"/>
    </location>
</feature>
<dbReference type="AlphaFoldDB" id="A0A1G9NQ86"/>
<dbReference type="GO" id="GO:0003677">
    <property type="term" value="F:DNA binding"/>
    <property type="evidence" value="ECO:0007669"/>
    <property type="project" value="UniProtKB-UniRule"/>
</dbReference>
<dbReference type="Proteomes" id="UP000182347">
    <property type="component" value="Unassembled WGS sequence"/>
</dbReference>
<keyword evidence="2 4" id="KW-0238">DNA-binding</keyword>
<evidence type="ECO:0000259" key="5">
    <source>
        <dbReference type="PROSITE" id="PS50977"/>
    </source>
</evidence>
<keyword evidence="3" id="KW-0804">Transcription</keyword>
<proteinExistence type="predicted"/>
<dbReference type="Pfam" id="PF17937">
    <property type="entry name" value="TetR_C_28"/>
    <property type="match status" value="1"/>
</dbReference>
<dbReference type="PROSITE" id="PS50977">
    <property type="entry name" value="HTH_TETR_2"/>
    <property type="match status" value="1"/>
</dbReference>
<reference evidence="7" key="1">
    <citation type="submission" date="2016-10" db="EMBL/GenBank/DDBJ databases">
        <authorList>
            <person name="Varghese N."/>
            <person name="Submissions S."/>
        </authorList>
    </citation>
    <scope>NUCLEOTIDE SEQUENCE [LARGE SCALE GENOMIC DNA]</scope>
    <source>
        <strain evidence="7">CGMCC 1.6199</strain>
    </source>
</reference>
<evidence type="ECO:0000313" key="6">
    <source>
        <dbReference type="EMBL" id="SDL88559.1"/>
    </source>
</evidence>
<gene>
    <name evidence="6" type="ORF">SAMN05216244_1103</name>
</gene>
<evidence type="ECO:0000313" key="7">
    <source>
        <dbReference type="Proteomes" id="UP000182347"/>
    </source>
</evidence>
<dbReference type="STRING" id="482461.SAMN05216244_1103"/>
<keyword evidence="7" id="KW-1185">Reference proteome</keyword>
<accession>A0A1G9NQ86</accession>
<evidence type="ECO:0000256" key="4">
    <source>
        <dbReference type="PROSITE-ProRule" id="PRU00335"/>
    </source>
</evidence>
<dbReference type="Pfam" id="PF00440">
    <property type="entry name" value="TetR_N"/>
    <property type="match status" value="1"/>
</dbReference>
<evidence type="ECO:0000256" key="3">
    <source>
        <dbReference type="ARBA" id="ARBA00023163"/>
    </source>
</evidence>
<dbReference type="PRINTS" id="PR00455">
    <property type="entry name" value="HTHTETR"/>
</dbReference>
<protein>
    <submittedName>
        <fullName evidence="6">DNA-binding transcriptional regulator, AcrR family</fullName>
    </submittedName>
</protein>
<dbReference type="PANTHER" id="PTHR47506:SF6">
    <property type="entry name" value="HTH-TYPE TRANSCRIPTIONAL REPRESSOR NEMR"/>
    <property type="match status" value="1"/>
</dbReference>